<evidence type="ECO:0000256" key="2">
    <source>
        <dbReference type="ARBA" id="ARBA00023163"/>
    </source>
</evidence>
<dbReference type="Gene3D" id="1.10.10.60">
    <property type="entry name" value="Homeodomain-like"/>
    <property type="match status" value="1"/>
</dbReference>
<feature type="compositionally biased region" description="Low complexity" evidence="4">
    <location>
        <begin position="1"/>
        <end position="37"/>
    </location>
</feature>
<accession>A0A067CNT7</accession>
<dbReference type="STRING" id="695850.A0A067CNT7"/>
<dbReference type="EMBL" id="KK583211">
    <property type="protein sequence ID" value="KDO28487.1"/>
    <property type="molecule type" value="Genomic_DNA"/>
</dbReference>
<evidence type="ECO:0000259" key="5">
    <source>
        <dbReference type="PROSITE" id="PS50090"/>
    </source>
</evidence>
<feature type="domain" description="HTH myb-type" evidence="6">
    <location>
        <begin position="46"/>
        <end position="96"/>
    </location>
</feature>
<dbReference type="GeneID" id="24129056"/>
<proteinExistence type="predicted"/>
<dbReference type="SUPFAM" id="SSF46689">
    <property type="entry name" value="Homeodomain-like"/>
    <property type="match status" value="1"/>
</dbReference>
<dbReference type="SMART" id="SM00717">
    <property type="entry name" value="SANT"/>
    <property type="match status" value="1"/>
</dbReference>
<reference evidence="7 8" key="1">
    <citation type="journal article" date="2013" name="PLoS Genet.">
        <title>Distinctive expansion of potential virulence genes in the genome of the oomycete fish pathogen Saprolegnia parasitica.</title>
        <authorList>
            <person name="Jiang R.H."/>
            <person name="de Bruijn I."/>
            <person name="Haas B.J."/>
            <person name="Belmonte R."/>
            <person name="Lobach L."/>
            <person name="Christie J."/>
            <person name="van den Ackerveken G."/>
            <person name="Bottin A."/>
            <person name="Bulone V."/>
            <person name="Diaz-Moreno S.M."/>
            <person name="Dumas B."/>
            <person name="Fan L."/>
            <person name="Gaulin E."/>
            <person name="Govers F."/>
            <person name="Grenville-Briggs L.J."/>
            <person name="Horner N.R."/>
            <person name="Levin J.Z."/>
            <person name="Mammella M."/>
            <person name="Meijer H.J."/>
            <person name="Morris P."/>
            <person name="Nusbaum C."/>
            <person name="Oome S."/>
            <person name="Phillips A.J."/>
            <person name="van Rooyen D."/>
            <person name="Rzeszutek E."/>
            <person name="Saraiva M."/>
            <person name="Secombes C.J."/>
            <person name="Seidl M.F."/>
            <person name="Snel B."/>
            <person name="Stassen J.H."/>
            <person name="Sykes S."/>
            <person name="Tripathy S."/>
            <person name="van den Berg H."/>
            <person name="Vega-Arreguin J.C."/>
            <person name="Wawra S."/>
            <person name="Young S.K."/>
            <person name="Zeng Q."/>
            <person name="Dieguez-Uribeondo J."/>
            <person name="Russ C."/>
            <person name="Tyler B.M."/>
            <person name="van West P."/>
        </authorList>
    </citation>
    <scope>NUCLEOTIDE SEQUENCE [LARGE SCALE GENOMIC DNA]</scope>
    <source>
        <strain evidence="7 8">CBS 223.65</strain>
    </source>
</reference>
<evidence type="ECO:0000313" key="8">
    <source>
        <dbReference type="Proteomes" id="UP000030745"/>
    </source>
</evidence>
<dbReference type="OMA" id="SAIEMYP"/>
<dbReference type="PROSITE" id="PS50090">
    <property type="entry name" value="MYB_LIKE"/>
    <property type="match status" value="1"/>
</dbReference>
<dbReference type="InterPro" id="IPR001005">
    <property type="entry name" value="SANT/Myb"/>
</dbReference>
<evidence type="ECO:0000259" key="6">
    <source>
        <dbReference type="PROSITE" id="PS51294"/>
    </source>
</evidence>
<dbReference type="RefSeq" id="XP_012200925.1">
    <property type="nucleotide sequence ID" value="XM_012345535.1"/>
</dbReference>
<dbReference type="InterPro" id="IPR017930">
    <property type="entry name" value="Myb_dom"/>
</dbReference>
<feature type="region of interest" description="Disordered" evidence="4">
    <location>
        <begin position="1"/>
        <end position="52"/>
    </location>
</feature>
<dbReference type="KEGG" id="spar:SPRG_06726"/>
<dbReference type="NCBIfam" id="TIGR01557">
    <property type="entry name" value="myb_SHAQKYF"/>
    <property type="match status" value="1"/>
</dbReference>
<dbReference type="PANTHER" id="PTHR12802">
    <property type="entry name" value="SWI/SNF COMPLEX-RELATED"/>
    <property type="match status" value="1"/>
</dbReference>
<evidence type="ECO:0000256" key="3">
    <source>
        <dbReference type="ARBA" id="ARBA00023242"/>
    </source>
</evidence>
<keyword evidence="2" id="KW-0804">Transcription</keyword>
<dbReference type="InterPro" id="IPR009057">
    <property type="entry name" value="Homeodomain-like_sf"/>
</dbReference>
<name>A0A067CNT7_SAPPC</name>
<organism evidence="7 8">
    <name type="scientific">Saprolegnia parasitica (strain CBS 223.65)</name>
    <dbReference type="NCBI Taxonomy" id="695850"/>
    <lineage>
        <taxon>Eukaryota</taxon>
        <taxon>Sar</taxon>
        <taxon>Stramenopiles</taxon>
        <taxon>Oomycota</taxon>
        <taxon>Saprolegniomycetes</taxon>
        <taxon>Saprolegniales</taxon>
        <taxon>Saprolegniaceae</taxon>
        <taxon>Saprolegnia</taxon>
    </lineage>
</organism>
<keyword evidence="3" id="KW-0539">Nucleus</keyword>
<keyword evidence="8" id="KW-1185">Reference proteome</keyword>
<evidence type="ECO:0000256" key="1">
    <source>
        <dbReference type="ARBA" id="ARBA00023015"/>
    </source>
</evidence>
<dbReference type="CDD" id="cd00167">
    <property type="entry name" value="SANT"/>
    <property type="match status" value="1"/>
</dbReference>
<dbReference type="Proteomes" id="UP000030745">
    <property type="component" value="Unassembled WGS sequence"/>
</dbReference>
<evidence type="ECO:0000256" key="4">
    <source>
        <dbReference type="SAM" id="MobiDB-lite"/>
    </source>
</evidence>
<feature type="domain" description="Myb-like" evidence="5">
    <location>
        <begin position="41"/>
        <end position="92"/>
    </location>
</feature>
<dbReference type="OrthoDB" id="72460at2759"/>
<dbReference type="Pfam" id="PF00249">
    <property type="entry name" value="Myb_DNA-binding"/>
    <property type="match status" value="1"/>
</dbReference>
<protein>
    <submittedName>
        <fullName evidence="7">Uncharacterized protein</fullName>
    </submittedName>
</protein>
<dbReference type="PROSITE" id="PS51294">
    <property type="entry name" value="HTH_MYB"/>
    <property type="match status" value="1"/>
</dbReference>
<dbReference type="VEuPathDB" id="FungiDB:SPRG_06726"/>
<keyword evidence="1" id="KW-0805">Transcription regulation</keyword>
<dbReference type="AlphaFoldDB" id="A0A067CNT7"/>
<evidence type="ECO:0000313" key="7">
    <source>
        <dbReference type="EMBL" id="KDO28487.1"/>
    </source>
</evidence>
<dbReference type="InterPro" id="IPR006447">
    <property type="entry name" value="Myb_dom_plants"/>
</dbReference>
<dbReference type="PANTHER" id="PTHR12802:SF155">
    <property type="entry name" value="DEUBIQUITINASE MYSM1"/>
    <property type="match status" value="1"/>
</dbReference>
<gene>
    <name evidence="7" type="ORF">SPRG_06726</name>
</gene>
<dbReference type="GO" id="GO:0003677">
    <property type="term" value="F:DNA binding"/>
    <property type="evidence" value="ECO:0007669"/>
    <property type="project" value="InterPro"/>
</dbReference>
<sequence>MLVDASSPRSTTSSSSSSSSSSTSSPAGSSLPSSPDSNGTQSGEGRGTWTKEEHERFLSAIEMYPNGPWKAIAEVVHTRTIRQTQTHAQKYREKLARRNRGLRAKTLVQDDVALYPHPYFAAPIGGGSTMMTFVPSYPESMDFIISVLEKEFCL</sequence>